<sequence>MNEALVVVLVFVLGSLVMSYPLGAAGDSWLDGWFEAVSGITTTGLSTAVSTGGFSTFDNSLAGLGPGAAAVIMGFAWLGAVSLPLYTLAWQKGPGVMRRAPELCGR</sequence>
<dbReference type="AlphaFoldDB" id="A0A125BBU9"/>
<name>A0A125BBU9_THIDE</name>
<keyword evidence="1" id="KW-0472">Membrane</keyword>
<keyword evidence="3" id="KW-1185">Reference proteome</keyword>
<accession>A0A125BBU9</accession>
<proteinExistence type="predicted"/>
<comment type="caution">
    <text evidence="2">The sequence shown here is derived from an EMBL/GenBank/DDBJ whole genome shotgun (WGS) entry which is preliminary data.</text>
</comment>
<keyword evidence="1" id="KW-0812">Transmembrane</keyword>
<protein>
    <submittedName>
        <fullName evidence="2">Uncharacterized protein</fullName>
    </submittedName>
</protein>
<gene>
    <name evidence="2" type="ORF">ABW22_13820</name>
</gene>
<feature type="transmembrane region" description="Helical" evidence="1">
    <location>
        <begin position="67"/>
        <end position="89"/>
    </location>
</feature>
<reference evidence="2 3" key="1">
    <citation type="journal article" date="2015" name="Appl. Environ. Microbiol.">
        <title>Aerobic and Anaerobic Thiosulfate Oxidation by a Cold-Adapted, Subglacial Chemoautotroph.</title>
        <authorList>
            <person name="Harrold Z.R."/>
            <person name="Skidmore M.L."/>
            <person name="Hamilton T.L."/>
            <person name="Desch L."/>
            <person name="Amada K."/>
            <person name="van Gelder W."/>
            <person name="Glover K."/>
            <person name="Roden E.E."/>
            <person name="Boyd E.S."/>
        </authorList>
    </citation>
    <scope>NUCLEOTIDE SEQUENCE [LARGE SCALE GENOMIC DNA]</scope>
    <source>
        <strain evidence="2 3">RG</strain>
    </source>
</reference>
<organism evidence="2 3">
    <name type="scientific">Thiobacillus denitrificans</name>
    <dbReference type="NCBI Taxonomy" id="36861"/>
    <lineage>
        <taxon>Bacteria</taxon>
        <taxon>Pseudomonadati</taxon>
        <taxon>Pseudomonadota</taxon>
        <taxon>Betaproteobacteria</taxon>
        <taxon>Nitrosomonadales</taxon>
        <taxon>Thiobacillaceae</taxon>
        <taxon>Thiobacillus</taxon>
    </lineage>
</organism>
<evidence type="ECO:0000256" key="1">
    <source>
        <dbReference type="SAM" id="Phobius"/>
    </source>
</evidence>
<dbReference type="Proteomes" id="UP000064243">
    <property type="component" value="Unassembled WGS sequence"/>
</dbReference>
<keyword evidence="1" id="KW-1133">Transmembrane helix</keyword>
<evidence type="ECO:0000313" key="2">
    <source>
        <dbReference type="EMBL" id="KVW93509.1"/>
    </source>
</evidence>
<evidence type="ECO:0000313" key="3">
    <source>
        <dbReference type="Proteomes" id="UP000064243"/>
    </source>
</evidence>
<dbReference type="EMBL" id="LDUG01000044">
    <property type="protein sequence ID" value="KVW93509.1"/>
    <property type="molecule type" value="Genomic_DNA"/>
</dbReference>